<dbReference type="InterPro" id="IPR012337">
    <property type="entry name" value="RNaseH-like_sf"/>
</dbReference>
<gene>
    <name evidence="2" type="ORF">F3F73_12055</name>
</gene>
<keyword evidence="2" id="KW-0540">Nuclease</keyword>
<accession>A0A7J4XIB0</accession>
<comment type="caution">
    <text evidence="2">The sequence shown here is derived from an EMBL/GenBank/DDBJ whole genome shotgun (WGS) entry which is preliminary data.</text>
</comment>
<dbReference type="SUPFAM" id="SSF53098">
    <property type="entry name" value="Ribonuclease H-like"/>
    <property type="match status" value="1"/>
</dbReference>
<protein>
    <submittedName>
        <fullName evidence="2">3'-5' exonuclease</fullName>
    </submittedName>
</protein>
<dbReference type="Proteomes" id="UP000422221">
    <property type="component" value="Unassembled WGS sequence"/>
</dbReference>
<name>A0A7J4XIB0_9BACE</name>
<keyword evidence="2" id="KW-0269">Exonuclease</keyword>
<keyword evidence="2" id="KW-0378">Hydrolase</keyword>
<evidence type="ECO:0000259" key="1">
    <source>
        <dbReference type="SMART" id="SM00479"/>
    </source>
</evidence>
<dbReference type="EMBL" id="VWMK01000011">
    <property type="protein sequence ID" value="KAA3764585.1"/>
    <property type="molecule type" value="Genomic_DNA"/>
</dbReference>
<dbReference type="AlphaFoldDB" id="A0A7J4XIB0"/>
<dbReference type="InterPro" id="IPR013520">
    <property type="entry name" value="Ribonucl_H"/>
</dbReference>
<sequence>MAAPKTEPKIFVGIVLDFETGGLDCTKSACTQIAMHAVRMDNWQVIDRYVRYIQPYEKQEIGGPAKRKVLKNKRELELEGFGRSQPMGYDQEALIYSGITMDMLVKQGVNIHEIAKDIIRFGERCTLTKGKQTKPVLIGQNITFDIGFLQQIINYAGLIKDFEKVFAGTTDFYGNFQPHYIDTIDLGRLCFAHNPEVTSYKLELLAERLGIELEDAHDADADVEATHHVIAVCSNRLRMNGEGEETLLPKKEKTRVHFKI</sequence>
<organism evidence="2 3">
    <name type="scientific">Bacteroides salyersiae</name>
    <dbReference type="NCBI Taxonomy" id="291644"/>
    <lineage>
        <taxon>Bacteria</taxon>
        <taxon>Pseudomonadati</taxon>
        <taxon>Bacteroidota</taxon>
        <taxon>Bacteroidia</taxon>
        <taxon>Bacteroidales</taxon>
        <taxon>Bacteroidaceae</taxon>
        <taxon>Bacteroides</taxon>
    </lineage>
</organism>
<proteinExistence type="predicted"/>
<dbReference type="GO" id="GO:0004527">
    <property type="term" value="F:exonuclease activity"/>
    <property type="evidence" value="ECO:0007669"/>
    <property type="project" value="UniProtKB-KW"/>
</dbReference>
<dbReference type="SMART" id="SM00479">
    <property type="entry name" value="EXOIII"/>
    <property type="match status" value="1"/>
</dbReference>
<evidence type="ECO:0000313" key="3">
    <source>
        <dbReference type="Proteomes" id="UP000422221"/>
    </source>
</evidence>
<feature type="domain" description="Exonuclease" evidence="1">
    <location>
        <begin position="12"/>
        <end position="239"/>
    </location>
</feature>
<dbReference type="CDD" id="cd06127">
    <property type="entry name" value="DEDDh"/>
    <property type="match status" value="1"/>
</dbReference>
<dbReference type="RefSeq" id="WP_130058280.1">
    <property type="nucleotide sequence ID" value="NZ_RCXT01000003.1"/>
</dbReference>
<dbReference type="Gene3D" id="3.30.420.10">
    <property type="entry name" value="Ribonuclease H-like superfamily/Ribonuclease H"/>
    <property type="match status" value="1"/>
</dbReference>
<dbReference type="Pfam" id="PF00929">
    <property type="entry name" value="RNase_T"/>
    <property type="match status" value="1"/>
</dbReference>
<reference evidence="2 3" key="1">
    <citation type="journal article" date="2019" name="Nat. Med.">
        <title>A library of human gut bacterial isolates paired with longitudinal multiomics data enables mechanistic microbiome research.</title>
        <authorList>
            <person name="Poyet M."/>
            <person name="Groussin M."/>
            <person name="Gibbons S.M."/>
            <person name="Avila-Pacheco J."/>
            <person name="Jiang X."/>
            <person name="Kearney S.M."/>
            <person name="Perrotta A.R."/>
            <person name="Berdy B."/>
            <person name="Zhao S."/>
            <person name="Lieberman T.D."/>
            <person name="Swanson P.K."/>
            <person name="Smith M."/>
            <person name="Roesemann S."/>
            <person name="Alexander J.E."/>
            <person name="Rich S.A."/>
            <person name="Livny J."/>
            <person name="Vlamakis H."/>
            <person name="Clish C."/>
            <person name="Bullock K."/>
            <person name="Deik A."/>
            <person name="Scott J."/>
            <person name="Pierce K.A."/>
            <person name="Xavier R.J."/>
            <person name="Alm E.J."/>
        </authorList>
    </citation>
    <scope>NUCLEOTIDE SEQUENCE [LARGE SCALE GENOMIC DNA]</scope>
    <source>
        <strain evidence="2 3">BIOML-A10</strain>
    </source>
</reference>
<dbReference type="GO" id="GO:0003676">
    <property type="term" value="F:nucleic acid binding"/>
    <property type="evidence" value="ECO:0007669"/>
    <property type="project" value="InterPro"/>
</dbReference>
<dbReference type="InterPro" id="IPR036397">
    <property type="entry name" value="RNaseH_sf"/>
</dbReference>
<dbReference type="GO" id="GO:0006259">
    <property type="term" value="P:DNA metabolic process"/>
    <property type="evidence" value="ECO:0007669"/>
    <property type="project" value="UniProtKB-ARBA"/>
</dbReference>
<evidence type="ECO:0000313" key="2">
    <source>
        <dbReference type="EMBL" id="KAA3764585.1"/>
    </source>
</evidence>